<evidence type="ECO:0000256" key="1">
    <source>
        <dbReference type="SAM" id="MobiDB-lite"/>
    </source>
</evidence>
<dbReference type="AlphaFoldDB" id="A0A934V8K7"/>
<dbReference type="CDD" id="cd16387">
    <property type="entry name" value="ParB_N_Srx"/>
    <property type="match status" value="1"/>
</dbReference>
<dbReference type="Proteomes" id="UP000600139">
    <property type="component" value="Unassembled WGS sequence"/>
</dbReference>
<evidence type="ECO:0000313" key="3">
    <source>
        <dbReference type="Proteomes" id="UP000600139"/>
    </source>
</evidence>
<keyword evidence="3" id="KW-1185">Reference proteome</keyword>
<dbReference type="RefSeq" id="WP_200352301.1">
    <property type="nucleotide sequence ID" value="NZ_BAABHZ010000001.1"/>
</dbReference>
<feature type="region of interest" description="Disordered" evidence="1">
    <location>
        <begin position="175"/>
        <end position="207"/>
    </location>
</feature>
<evidence type="ECO:0000313" key="2">
    <source>
        <dbReference type="EMBL" id="MBK1817357.1"/>
    </source>
</evidence>
<dbReference type="Gene3D" id="3.90.1530.10">
    <property type="entry name" value="Conserved hypothetical protein from pyrococcus furiosus pfu- 392566-001, ParB domain"/>
    <property type="match status" value="1"/>
</dbReference>
<dbReference type="EMBL" id="JAENIK010000012">
    <property type="protein sequence ID" value="MBK1817357.1"/>
    <property type="molecule type" value="Genomic_DNA"/>
</dbReference>
<sequence>MPHEATVIPKPFPRTDSTRDVRLVERSEIRTRPNACLRQELNFERVSLLEKRVSKKHAQLLPIVVWKAPNGDLVLIDGWARVAVADRLKLKLLPAVVINRPLEDALVYGLRMNIPHNGSLRPSNDSLYALGILATALGRPVTPEEAESVGLTYCLNEPIDAKSLTWLRCPQFPPAPSAPDETISKPKKTHASSDGKSSRGKFPTTKG</sequence>
<name>A0A934V8K7_9BACT</name>
<accession>A0A934V8K7</accession>
<dbReference type="InterPro" id="IPR036086">
    <property type="entry name" value="ParB/Sulfiredoxin_sf"/>
</dbReference>
<comment type="caution">
    <text evidence="2">The sequence shown here is derived from an EMBL/GenBank/DDBJ whole genome shotgun (WGS) entry which is preliminary data.</text>
</comment>
<gene>
    <name evidence="2" type="ORF">JIN84_17180</name>
</gene>
<organism evidence="2 3">
    <name type="scientific">Luteolibacter yonseiensis</name>
    <dbReference type="NCBI Taxonomy" id="1144680"/>
    <lineage>
        <taxon>Bacteria</taxon>
        <taxon>Pseudomonadati</taxon>
        <taxon>Verrucomicrobiota</taxon>
        <taxon>Verrucomicrobiia</taxon>
        <taxon>Verrucomicrobiales</taxon>
        <taxon>Verrucomicrobiaceae</taxon>
        <taxon>Luteolibacter</taxon>
    </lineage>
</organism>
<dbReference type="SUPFAM" id="SSF110849">
    <property type="entry name" value="ParB/Sulfiredoxin"/>
    <property type="match status" value="1"/>
</dbReference>
<reference evidence="2" key="1">
    <citation type="submission" date="2021-01" db="EMBL/GenBank/DDBJ databases">
        <title>Modified the classification status of verrucomicrobia.</title>
        <authorList>
            <person name="Feng X."/>
        </authorList>
    </citation>
    <scope>NUCLEOTIDE SEQUENCE</scope>
    <source>
        <strain evidence="2">JCM 18052</strain>
    </source>
</reference>
<protein>
    <submittedName>
        <fullName evidence="2">ParB N-terminal domain-containing protein</fullName>
    </submittedName>
</protein>
<proteinExistence type="predicted"/>